<accession>A0A0N7L9Z6</accession>
<keyword evidence="2" id="KW-1185">Reference proteome</keyword>
<protein>
    <submittedName>
        <fullName evidence="1">Uncharacterized protein</fullName>
    </submittedName>
</protein>
<sequence>MDVMKKSQEKMSFATPVLWQTPLTDAFLPSTSSMRDVDRKLKMALPSKAEKADEKLRGHVYMTFYQYVCQKMGIKDGPWLTVPACNADWPCHLQGGADQEPCDMLCFDLSKSATHKYNQEHLKECLDDLRANGEHYDTLGDRKDKPKRWFMSGFTVTLQNQRRI</sequence>
<evidence type="ECO:0000313" key="1">
    <source>
        <dbReference type="EMBL" id="CEH15170.1"/>
    </source>
</evidence>
<name>A0A0N7L9Z6_9BASI</name>
<evidence type="ECO:0000313" key="2">
    <source>
        <dbReference type="Proteomes" id="UP000054845"/>
    </source>
</evidence>
<dbReference type="Proteomes" id="UP000054845">
    <property type="component" value="Unassembled WGS sequence"/>
</dbReference>
<dbReference type="EMBL" id="CCYA01000258">
    <property type="protein sequence ID" value="CEH15170.1"/>
    <property type="molecule type" value="Genomic_DNA"/>
</dbReference>
<proteinExistence type="predicted"/>
<dbReference type="AlphaFoldDB" id="A0A0N7L9Z6"/>
<reference evidence="1 2" key="1">
    <citation type="submission" date="2014-09" db="EMBL/GenBank/DDBJ databases">
        <authorList>
            <person name="Magalhaes I.L.F."/>
            <person name="Oliveira U."/>
            <person name="Santos F.R."/>
            <person name="Vidigal T.H.D.A."/>
            <person name="Brescovit A.D."/>
            <person name="Santos A.J."/>
        </authorList>
    </citation>
    <scope>NUCLEOTIDE SEQUENCE [LARGE SCALE GENOMIC DNA]</scope>
</reference>
<organism evidence="1 2">
    <name type="scientific">Ceraceosorus bombacis</name>
    <dbReference type="NCBI Taxonomy" id="401625"/>
    <lineage>
        <taxon>Eukaryota</taxon>
        <taxon>Fungi</taxon>
        <taxon>Dikarya</taxon>
        <taxon>Basidiomycota</taxon>
        <taxon>Ustilaginomycotina</taxon>
        <taxon>Exobasidiomycetes</taxon>
        <taxon>Ceraceosorales</taxon>
        <taxon>Ceraceosoraceae</taxon>
        <taxon>Ceraceosorus</taxon>
    </lineage>
</organism>